<dbReference type="Pfam" id="PF04321">
    <property type="entry name" value="RmlD_sub_bind"/>
    <property type="match status" value="1"/>
</dbReference>
<evidence type="ECO:0000256" key="4">
    <source>
        <dbReference type="ARBA" id="ARBA00017099"/>
    </source>
</evidence>
<dbReference type="RefSeq" id="WP_167692897.1">
    <property type="nucleotide sequence ID" value="NZ_CP020472.1"/>
</dbReference>
<dbReference type="PANTHER" id="PTHR10491:SF4">
    <property type="entry name" value="METHIONINE ADENOSYLTRANSFERASE 2 SUBUNIT BETA"/>
    <property type="match status" value="1"/>
</dbReference>
<evidence type="ECO:0000256" key="3">
    <source>
        <dbReference type="ARBA" id="ARBA00012929"/>
    </source>
</evidence>
<dbReference type="Proteomes" id="UP000191820">
    <property type="component" value="Chromosome"/>
</dbReference>
<comment type="catalytic activity">
    <reaction evidence="5 6">
        <text>dTDP-beta-L-rhamnose + NADP(+) = dTDP-4-dehydro-beta-L-rhamnose + NADPH + H(+)</text>
        <dbReference type="Rhea" id="RHEA:21796"/>
        <dbReference type="ChEBI" id="CHEBI:15378"/>
        <dbReference type="ChEBI" id="CHEBI:57510"/>
        <dbReference type="ChEBI" id="CHEBI:57783"/>
        <dbReference type="ChEBI" id="CHEBI:58349"/>
        <dbReference type="ChEBI" id="CHEBI:62830"/>
        <dbReference type="EC" id="1.1.1.133"/>
    </reaction>
</comment>
<organism evidence="8 9">
    <name type="scientific">Shewanella japonica</name>
    <dbReference type="NCBI Taxonomy" id="93973"/>
    <lineage>
        <taxon>Bacteria</taxon>
        <taxon>Pseudomonadati</taxon>
        <taxon>Pseudomonadota</taxon>
        <taxon>Gammaproteobacteria</taxon>
        <taxon>Alteromonadales</taxon>
        <taxon>Shewanellaceae</taxon>
        <taxon>Shewanella</taxon>
    </lineage>
</organism>
<dbReference type="NCBIfam" id="TIGR01214">
    <property type="entry name" value="rmlD"/>
    <property type="match status" value="1"/>
</dbReference>
<comment type="pathway">
    <text evidence="1 6">Carbohydrate biosynthesis; dTDP-L-rhamnose biosynthesis.</text>
</comment>
<evidence type="ECO:0000313" key="9">
    <source>
        <dbReference type="Proteomes" id="UP000191820"/>
    </source>
</evidence>
<dbReference type="EC" id="1.1.1.133" evidence="3 6"/>
<comment type="cofactor">
    <cofactor evidence="6">
        <name>Mg(2+)</name>
        <dbReference type="ChEBI" id="CHEBI:18420"/>
    </cofactor>
    <text evidence="6">Binds 1 Mg(2+) ion per monomer.</text>
</comment>
<comment type="similarity">
    <text evidence="2 6">Belongs to the dTDP-4-dehydrorhamnose reductase family.</text>
</comment>
<name>A0ABM6JHK7_9GAMM</name>
<reference evidence="8 9" key="1">
    <citation type="submission" date="2017-03" db="EMBL/GenBank/DDBJ databases">
        <title>Genome sequencing of Shewanella japonica KCTC 22435.</title>
        <authorList>
            <person name="Kim K.M."/>
        </authorList>
    </citation>
    <scope>NUCLEOTIDE SEQUENCE [LARGE SCALE GENOMIC DNA]</scope>
    <source>
        <strain evidence="8 9">KCTC 22435</strain>
    </source>
</reference>
<keyword evidence="6" id="KW-0521">NADP</keyword>
<dbReference type="Gene3D" id="3.90.25.10">
    <property type="entry name" value="UDP-galactose 4-epimerase, domain 1"/>
    <property type="match status" value="1"/>
</dbReference>
<dbReference type="InterPro" id="IPR029903">
    <property type="entry name" value="RmlD-like-bd"/>
</dbReference>
<proteinExistence type="inferred from homology"/>
<dbReference type="InterPro" id="IPR036291">
    <property type="entry name" value="NAD(P)-bd_dom_sf"/>
</dbReference>
<keyword evidence="6" id="KW-0560">Oxidoreductase</keyword>
<dbReference type="InterPro" id="IPR005913">
    <property type="entry name" value="dTDP_dehydrorham_reduct"/>
</dbReference>
<evidence type="ECO:0000256" key="2">
    <source>
        <dbReference type="ARBA" id="ARBA00010944"/>
    </source>
</evidence>
<gene>
    <name evidence="8" type="ORF">SJ2017_1353</name>
</gene>
<evidence type="ECO:0000259" key="7">
    <source>
        <dbReference type="Pfam" id="PF04321"/>
    </source>
</evidence>
<dbReference type="Gene3D" id="3.40.50.720">
    <property type="entry name" value="NAD(P)-binding Rossmann-like Domain"/>
    <property type="match status" value="1"/>
</dbReference>
<comment type="function">
    <text evidence="6">Catalyzes the reduction of dTDP-6-deoxy-L-lyxo-4-hexulose to yield dTDP-L-rhamnose.</text>
</comment>
<dbReference type="PANTHER" id="PTHR10491">
    <property type="entry name" value="DTDP-4-DEHYDRORHAMNOSE REDUCTASE"/>
    <property type="match status" value="1"/>
</dbReference>
<dbReference type="SUPFAM" id="SSF51735">
    <property type="entry name" value="NAD(P)-binding Rossmann-fold domains"/>
    <property type="match status" value="1"/>
</dbReference>
<evidence type="ECO:0000313" key="8">
    <source>
        <dbReference type="EMBL" id="ARD21677.1"/>
    </source>
</evidence>
<evidence type="ECO:0000256" key="5">
    <source>
        <dbReference type="ARBA" id="ARBA00048200"/>
    </source>
</evidence>
<keyword evidence="9" id="KW-1185">Reference proteome</keyword>
<dbReference type="CDD" id="cd05254">
    <property type="entry name" value="dTDP_HR_like_SDR_e"/>
    <property type="match status" value="1"/>
</dbReference>
<evidence type="ECO:0000256" key="6">
    <source>
        <dbReference type="RuleBase" id="RU364082"/>
    </source>
</evidence>
<sequence>MKVWLVGAEGQLGKSIIAHVNEHCAVYKASLHLVCSSKKDVDICHFPSVSDFVTEHSPDIIVNAAAFSDVESAENNLKRCQQVNVTGVANLTNAAKALAIPIIHISTDYVFDGNSSVPYIETDSTHALNVYGQSKCESEALVQQISDKYIILRTAWLVSSFGRNFAKTVMSLSKQHSQLSMISDQLGCPTFADDLATTICHIILAIEKGKSDWGIFHYCGDTAMSWYELTENILDEAVIQQKITSRPDVFAITSDEYSAEAIRPKYSVMNCQKIHDIWGIVTPEWKDSLKRLVQNL</sequence>
<feature type="domain" description="RmlD-like substrate binding" evidence="7">
    <location>
        <begin position="1"/>
        <end position="295"/>
    </location>
</feature>
<accession>A0ABM6JHK7</accession>
<evidence type="ECO:0000256" key="1">
    <source>
        <dbReference type="ARBA" id="ARBA00004781"/>
    </source>
</evidence>
<dbReference type="EMBL" id="CP020472">
    <property type="protein sequence ID" value="ARD21677.1"/>
    <property type="molecule type" value="Genomic_DNA"/>
</dbReference>
<protein>
    <recommendedName>
        <fullName evidence="4 6">dTDP-4-dehydrorhamnose reductase</fullName>
        <ecNumber evidence="3 6">1.1.1.133</ecNumber>
    </recommendedName>
</protein>